<evidence type="ECO:0000313" key="1">
    <source>
        <dbReference type="EMBL" id="BAD71821.1"/>
    </source>
</evidence>
<dbReference type="EMBL" id="AP008227">
    <property type="protein sequence ID" value="BAD71821.1"/>
    <property type="molecule type" value="Genomic_DNA"/>
</dbReference>
<dbReference type="AlphaFoldDB" id="Q53WD7"/>
<geneLocation type="plasmid" evidence="1 2">
    <name>pTT27</name>
</geneLocation>
<reference evidence="1 2" key="1">
    <citation type="submission" date="2004-11" db="EMBL/GenBank/DDBJ databases">
        <title>Complete genome sequence of Thermus thermophilus HB8.</title>
        <authorList>
            <person name="Masui R."/>
            <person name="Kurokawa K."/>
            <person name="Nakagawa N."/>
            <person name="Tokunaga F."/>
            <person name="Koyama Y."/>
            <person name="Shibata T."/>
            <person name="Oshima T."/>
            <person name="Yokoyama S."/>
            <person name="Yasunaga T."/>
            <person name="Kuramitsu S."/>
        </authorList>
    </citation>
    <scope>NUCLEOTIDE SEQUENCE [LARGE SCALE GENOMIC DNA]</scope>
    <source>
        <strain evidence="2">ATCC 27634 / DSM 579 / HB8</strain>
        <plasmid evidence="1 2">pTT27</plasmid>
    </source>
</reference>
<gene>
    <name evidence="1" type="ordered locus">TTHB024</name>
</gene>
<proteinExistence type="predicted"/>
<keyword evidence="1" id="KW-0614">Plasmid</keyword>
<protein>
    <recommendedName>
        <fullName evidence="3">Transposase IS4-like domain-containing protein</fullName>
    </recommendedName>
</protein>
<sequence>MKRIPRPVLRALEALAQSPINTSALAMAEGQDFAHDTLYRALGQPLAFFFELSLKLCRDLGGLERGYLILDDVLIQRYRSGRLGLRKMRDTATGGWAYGLSLVVLAWTDGKRRIPLAFLPYFGEEESKLDLALALLEWAKEAGFRPEGVLFDAWYAARQVLEWLHAHGWPLPRGCSSVGGSFTGRTGRGGGARGRMRQAIEEIFRGLQQELGWTGHRHWRRGKLLAHLALGLVAYGLIERQREGLGLSFYQCRRRLIAGKLSLDLSPLLPVQVEAA</sequence>
<dbReference type="Proteomes" id="UP000000532">
    <property type="component" value="Plasmid pTT27"/>
</dbReference>
<name>Q53WD7_THET8</name>
<evidence type="ECO:0000313" key="2">
    <source>
        <dbReference type="Proteomes" id="UP000000532"/>
    </source>
</evidence>
<organism evidence="1 2">
    <name type="scientific">Thermus thermophilus (strain ATCC 27634 / DSM 579 / HB8)</name>
    <dbReference type="NCBI Taxonomy" id="300852"/>
    <lineage>
        <taxon>Bacteria</taxon>
        <taxon>Thermotogati</taxon>
        <taxon>Deinococcota</taxon>
        <taxon>Deinococci</taxon>
        <taxon>Thermales</taxon>
        <taxon>Thermaceae</taxon>
        <taxon>Thermus</taxon>
    </lineage>
</organism>
<dbReference type="EnsemblBacteria" id="BAD71821">
    <property type="protein sequence ID" value="BAD71821"/>
    <property type="gene ID" value="BAD71821"/>
</dbReference>
<dbReference type="PATRIC" id="fig|300852.9.peg.1969"/>
<dbReference type="HOGENOM" id="CLU_1008098_0_0_0"/>
<accession>Q53WD7</accession>
<evidence type="ECO:0008006" key="3">
    <source>
        <dbReference type="Google" id="ProtNLM"/>
    </source>
</evidence>
<keyword evidence="2" id="KW-1185">Reference proteome</keyword>
<dbReference type="KEGG" id="ttj:TTHB024"/>